<feature type="transmembrane region" description="Helical" evidence="4">
    <location>
        <begin position="325"/>
        <end position="344"/>
    </location>
</feature>
<feature type="transmembrane region" description="Helical" evidence="4">
    <location>
        <begin position="203"/>
        <end position="226"/>
    </location>
</feature>
<feature type="transmembrane region" description="Helical" evidence="4">
    <location>
        <begin position="12"/>
        <end position="29"/>
    </location>
</feature>
<feature type="transmembrane region" description="Helical" evidence="4">
    <location>
        <begin position="158"/>
        <end position="177"/>
    </location>
</feature>
<evidence type="ECO:0000256" key="4">
    <source>
        <dbReference type="SAM" id="Phobius"/>
    </source>
</evidence>
<dbReference type="RefSeq" id="WP_163656129.1">
    <property type="nucleotide sequence ID" value="NZ_JAAGRN010000011.1"/>
</dbReference>
<feature type="transmembrane region" description="Helical" evidence="4">
    <location>
        <begin position="350"/>
        <end position="371"/>
    </location>
</feature>
<organism evidence="6">
    <name type="scientific">Sheuella amnicola</name>
    <dbReference type="NCBI Taxonomy" id="2707330"/>
    <lineage>
        <taxon>Bacteria</taxon>
        <taxon>Pseudomonadati</taxon>
        <taxon>Pseudomonadota</taxon>
        <taxon>Betaproteobacteria</taxon>
        <taxon>Burkholderiales</taxon>
        <taxon>Alcaligenaceae</taxon>
        <taxon>Sheuella</taxon>
    </lineage>
</organism>
<accession>A0A6B2R2L4</accession>
<dbReference type="Pfam" id="PF07690">
    <property type="entry name" value="MFS_1"/>
    <property type="match status" value="1"/>
</dbReference>
<sequence>MISTIANFPALYLSTLLILVSTGLFNTYMALRLSADGVSEVWIGALIAAYYLGLVLGARVSHRLIIRVGHIRAFAAAAVLSICMVLAQMLLDSHWVWLILRAVAGLSLVTQYVVIESWLNEQAENNRRGRVMSVYLIMSGTGTALGQLAITLYPSLDLRPLVFVAICQALSLFPIVLTRQTHPAAPMPAPLDFEYFWKMVPHALLTVFLAGCISGSFYGLSAVYAVKQNLTTAQVAIFTATSVIAGLVSQWPMGWLADRFNRRNIVRINASVLILLTTSMWGWMTWPFWFLLLLAAGLGVFQFTLYALASGLANDGMASEHRVSLAAVFLMAYGIGACLGPIIAGALMRFAGAEMLYVFSTVCALILLIVMTRKGKVPEPST</sequence>
<dbReference type="EMBL" id="JAAGRN010000011">
    <property type="protein sequence ID" value="NDY84308.1"/>
    <property type="molecule type" value="Genomic_DNA"/>
</dbReference>
<name>A0A6B2R2L4_9BURK</name>
<proteinExistence type="predicted"/>
<dbReference type="InterPro" id="IPR036259">
    <property type="entry name" value="MFS_trans_sf"/>
</dbReference>
<protein>
    <submittedName>
        <fullName evidence="6">MFS transporter</fullName>
    </submittedName>
</protein>
<feature type="transmembrane region" description="Helical" evidence="4">
    <location>
        <begin position="265"/>
        <end position="283"/>
    </location>
</feature>
<dbReference type="Gene3D" id="1.20.1250.20">
    <property type="entry name" value="MFS general substrate transporter like domains"/>
    <property type="match status" value="2"/>
</dbReference>
<dbReference type="InterPro" id="IPR011701">
    <property type="entry name" value="MFS"/>
</dbReference>
<dbReference type="InterPro" id="IPR020846">
    <property type="entry name" value="MFS_dom"/>
</dbReference>
<dbReference type="GO" id="GO:0022857">
    <property type="term" value="F:transmembrane transporter activity"/>
    <property type="evidence" value="ECO:0007669"/>
    <property type="project" value="InterPro"/>
</dbReference>
<reference evidence="6" key="1">
    <citation type="submission" date="2020-02" db="EMBL/GenBank/DDBJ databases">
        <authorList>
            <person name="Chen W.-M."/>
        </authorList>
    </citation>
    <scope>NUCLEOTIDE SEQUENCE</scope>
    <source>
        <strain evidence="6">NBD-18</strain>
    </source>
</reference>
<evidence type="ECO:0000313" key="6">
    <source>
        <dbReference type="EMBL" id="NDY84308.1"/>
    </source>
</evidence>
<feature type="transmembrane region" description="Helical" evidence="4">
    <location>
        <begin position="41"/>
        <end position="61"/>
    </location>
</feature>
<feature type="transmembrane region" description="Helical" evidence="4">
    <location>
        <begin position="232"/>
        <end position="253"/>
    </location>
</feature>
<evidence type="ECO:0000256" key="3">
    <source>
        <dbReference type="ARBA" id="ARBA00023136"/>
    </source>
</evidence>
<dbReference type="InterPro" id="IPR047200">
    <property type="entry name" value="MFS_YcaD-like"/>
</dbReference>
<feature type="transmembrane region" description="Helical" evidence="4">
    <location>
        <begin position="97"/>
        <end position="119"/>
    </location>
</feature>
<dbReference type="CDD" id="cd17477">
    <property type="entry name" value="MFS_YcaD_like"/>
    <property type="match status" value="1"/>
</dbReference>
<dbReference type="GO" id="GO:0005886">
    <property type="term" value="C:plasma membrane"/>
    <property type="evidence" value="ECO:0007669"/>
    <property type="project" value="TreeGrafter"/>
</dbReference>
<feature type="transmembrane region" description="Helical" evidence="4">
    <location>
        <begin position="289"/>
        <end position="313"/>
    </location>
</feature>
<feature type="transmembrane region" description="Helical" evidence="4">
    <location>
        <begin position="73"/>
        <end position="91"/>
    </location>
</feature>
<dbReference type="AlphaFoldDB" id="A0A6B2R2L4"/>
<gene>
    <name evidence="6" type="ORF">G3I67_13830</name>
</gene>
<keyword evidence="2 4" id="KW-1133">Transmembrane helix</keyword>
<feature type="domain" description="Major facilitator superfamily (MFS) profile" evidence="5">
    <location>
        <begin position="199"/>
        <end position="382"/>
    </location>
</feature>
<keyword evidence="3 4" id="KW-0472">Membrane</keyword>
<feature type="transmembrane region" description="Helical" evidence="4">
    <location>
        <begin position="131"/>
        <end position="152"/>
    </location>
</feature>
<evidence type="ECO:0000256" key="2">
    <source>
        <dbReference type="ARBA" id="ARBA00022989"/>
    </source>
</evidence>
<dbReference type="PROSITE" id="PS50850">
    <property type="entry name" value="MFS"/>
    <property type="match status" value="1"/>
</dbReference>
<evidence type="ECO:0000256" key="1">
    <source>
        <dbReference type="ARBA" id="ARBA00022692"/>
    </source>
</evidence>
<comment type="caution">
    <text evidence="6">The sequence shown here is derived from an EMBL/GenBank/DDBJ whole genome shotgun (WGS) entry which is preliminary data.</text>
</comment>
<dbReference type="SUPFAM" id="SSF103473">
    <property type="entry name" value="MFS general substrate transporter"/>
    <property type="match status" value="1"/>
</dbReference>
<dbReference type="PANTHER" id="PTHR23521:SF3">
    <property type="entry name" value="MFS TRANSPORTER"/>
    <property type="match status" value="1"/>
</dbReference>
<evidence type="ECO:0000259" key="5">
    <source>
        <dbReference type="PROSITE" id="PS50850"/>
    </source>
</evidence>
<keyword evidence="1 4" id="KW-0812">Transmembrane</keyword>
<dbReference type="PANTHER" id="PTHR23521">
    <property type="entry name" value="TRANSPORTER MFS SUPERFAMILY"/>
    <property type="match status" value="1"/>
</dbReference>